<organism evidence="2 3">
    <name type="scientific">Protopolystoma xenopodis</name>
    <dbReference type="NCBI Taxonomy" id="117903"/>
    <lineage>
        <taxon>Eukaryota</taxon>
        <taxon>Metazoa</taxon>
        <taxon>Spiralia</taxon>
        <taxon>Lophotrochozoa</taxon>
        <taxon>Platyhelminthes</taxon>
        <taxon>Monogenea</taxon>
        <taxon>Polyopisthocotylea</taxon>
        <taxon>Polystomatidea</taxon>
        <taxon>Polystomatidae</taxon>
        <taxon>Protopolystoma</taxon>
    </lineage>
</organism>
<keyword evidence="3" id="KW-1185">Reference proteome</keyword>
<feature type="region of interest" description="Disordered" evidence="1">
    <location>
        <begin position="1"/>
        <end position="48"/>
    </location>
</feature>
<dbReference type="Proteomes" id="UP000784294">
    <property type="component" value="Unassembled WGS sequence"/>
</dbReference>
<name>A0A3S5AXZ9_9PLAT</name>
<sequence length="88" mass="10042">MIPRSDDVRHVTDESLAPFNRNRRRLPRKQRQHECSSKANLPSFSGGIDLRISSPNTFTRNGSKHNNSSPDPTFFTHCLCIRLEHPSA</sequence>
<comment type="caution">
    <text evidence="2">The sequence shown here is derived from an EMBL/GenBank/DDBJ whole genome shotgun (WGS) entry which is preliminary data.</text>
</comment>
<evidence type="ECO:0000256" key="1">
    <source>
        <dbReference type="SAM" id="MobiDB-lite"/>
    </source>
</evidence>
<protein>
    <submittedName>
        <fullName evidence="2">Uncharacterized protein</fullName>
    </submittedName>
</protein>
<feature type="compositionally biased region" description="Basic and acidic residues" evidence="1">
    <location>
        <begin position="1"/>
        <end position="13"/>
    </location>
</feature>
<dbReference type="EMBL" id="CAAALY010248911">
    <property type="protein sequence ID" value="VEL35029.1"/>
    <property type="molecule type" value="Genomic_DNA"/>
</dbReference>
<reference evidence="2" key="1">
    <citation type="submission" date="2018-11" db="EMBL/GenBank/DDBJ databases">
        <authorList>
            <consortium name="Pathogen Informatics"/>
        </authorList>
    </citation>
    <scope>NUCLEOTIDE SEQUENCE</scope>
</reference>
<proteinExistence type="predicted"/>
<accession>A0A3S5AXZ9</accession>
<evidence type="ECO:0000313" key="3">
    <source>
        <dbReference type="Proteomes" id="UP000784294"/>
    </source>
</evidence>
<feature type="compositionally biased region" description="Basic residues" evidence="1">
    <location>
        <begin position="21"/>
        <end position="31"/>
    </location>
</feature>
<dbReference type="AlphaFoldDB" id="A0A3S5AXZ9"/>
<evidence type="ECO:0000313" key="2">
    <source>
        <dbReference type="EMBL" id="VEL35029.1"/>
    </source>
</evidence>
<gene>
    <name evidence="2" type="ORF">PXEA_LOCUS28469</name>
</gene>